<accession>Q6CIX6</accession>
<dbReference type="InParanoid" id="Q6CIX6"/>
<feature type="domain" description="WHIM1" evidence="5">
    <location>
        <begin position="423"/>
        <end position="468"/>
    </location>
</feature>
<dbReference type="GO" id="GO:0005634">
    <property type="term" value="C:nucleus"/>
    <property type="evidence" value="ECO:0007669"/>
    <property type="project" value="UniProtKB-SubCell"/>
</dbReference>
<evidence type="ECO:0000313" key="6">
    <source>
        <dbReference type="EMBL" id="CAG98821.1"/>
    </source>
</evidence>
<dbReference type="Pfam" id="PF15612">
    <property type="entry name" value="WHIM1"/>
    <property type="match status" value="1"/>
</dbReference>
<protein>
    <submittedName>
        <fullName evidence="6">KLLA0F23199p</fullName>
    </submittedName>
</protein>
<feature type="region of interest" description="Disordered" evidence="4">
    <location>
        <begin position="840"/>
        <end position="940"/>
    </location>
</feature>
<name>Q6CIX6_KLULA</name>
<dbReference type="InterPro" id="IPR028942">
    <property type="entry name" value="WHIM1_dom"/>
</dbReference>
<feature type="compositionally biased region" description="Polar residues" evidence="4">
    <location>
        <begin position="39"/>
        <end position="48"/>
    </location>
</feature>
<dbReference type="eggNOG" id="ENOG502QVSC">
    <property type="taxonomic scope" value="Eukaryota"/>
</dbReference>
<dbReference type="STRING" id="284590.Q6CIX6"/>
<dbReference type="AlphaFoldDB" id="Q6CIX6"/>
<feature type="compositionally biased region" description="Basic residues" evidence="4">
    <location>
        <begin position="919"/>
        <end position="940"/>
    </location>
</feature>
<evidence type="ECO:0000256" key="2">
    <source>
        <dbReference type="ARBA" id="ARBA00023242"/>
    </source>
</evidence>
<reference evidence="6 7" key="1">
    <citation type="journal article" date="2004" name="Nature">
        <title>Genome evolution in yeasts.</title>
        <authorList>
            <consortium name="Genolevures"/>
            <person name="Dujon B."/>
            <person name="Sherman D."/>
            <person name="Fischer G."/>
            <person name="Durrens P."/>
            <person name="Casaregola S."/>
            <person name="Lafontaine I."/>
            <person name="de Montigny J."/>
            <person name="Marck C."/>
            <person name="Neuveglise C."/>
            <person name="Talla E."/>
            <person name="Goffard N."/>
            <person name="Frangeul L."/>
            <person name="Aigle M."/>
            <person name="Anthouard V."/>
            <person name="Babour A."/>
            <person name="Barbe V."/>
            <person name="Barnay S."/>
            <person name="Blanchin S."/>
            <person name="Beckerich J.M."/>
            <person name="Beyne E."/>
            <person name="Bleykasten C."/>
            <person name="Boisrame A."/>
            <person name="Boyer J."/>
            <person name="Cattolico L."/>
            <person name="Confanioleri F."/>
            <person name="de Daruvar A."/>
            <person name="Despons L."/>
            <person name="Fabre E."/>
            <person name="Fairhead C."/>
            <person name="Ferry-Dumazet H."/>
            <person name="Groppi A."/>
            <person name="Hantraye F."/>
            <person name="Hennequin C."/>
            <person name="Jauniaux N."/>
            <person name="Joyet P."/>
            <person name="Kachouri R."/>
            <person name="Kerrest A."/>
            <person name="Koszul R."/>
            <person name="Lemaire M."/>
            <person name="Lesur I."/>
            <person name="Ma L."/>
            <person name="Muller H."/>
            <person name="Nicaud J.M."/>
            <person name="Nikolski M."/>
            <person name="Oztas S."/>
            <person name="Ozier-Kalogeropoulos O."/>
            <person name="Pellenz S."/>
            <person name="Potier S."/>
            <person name="Richard G.F."/>
            <person name="Straub M.L."/>
            <person name="Suleau A."/>
            <person name="Swennene D."/>
            <person name="Tekaia F."/>
            <person name="Wesolowski-Louvel M."/>
            <person name="Westhof E."/>
            <person name="Wirth B."/>
            <person name="Zeniou-Meyer M."/>
            <person name="Zivanovic I."/>
            <person name="Bolotin-Fukuhara M."/>
            <person name="Thierry A."/>
            <person name="Bouchier C."/>
            <person name="Caudron B."/>
            <person name="Scarpelli C."/>
            <person name="Gaillardin C."/>
            <person name="Weissenbach J."/>
            <person name="Wincker P."/>
            <person name="Souciet J.L."/>
        </authorList>
    </citation>
    <scope>NUCLEOTIDE SEQUENCE [LARGE SCALE GENOMIC DNA]</scope>
    <source>
        <strain evidence="7">ATCC 8585 / CBS 2359 / DSM 70799 / NBRC 1267 / NRRL Y-1140 / WM37</strain>
    </source>
</reference>
<feature type="compositionally biased region" description="Low complexity" evidence="4">
    <location>
        <begin position="125"/>
        <end position="143"/>
    </location>
</feature>
<dbReference type="KEGG" id="kla:KLLA0_F23199g"/>
<evidence type="ECO:0000259" key="5">
    <source>
        <dbReference type="Pfam" id="PF15612"/>
    </source>
</evidence>
<feature type="region of interest" description="Disordered" evidence="4">
    <location>
        <begin position="729"/>
        <end position="768"/>
    </location>
</feature>
<evidence type="ECO:0000256" key="3">
    <source>
        <dbReference type="SAM" id="Coils"/>
    </source>
</evidence>
<evidence type="ECO:0000313" key="7">
    <source>
        <dbReference type="Proteomes" id="UP000000598"/>
    </source>
</evidence>
<feature type="compositionally biased region" description="Acidic residues" evidence="4">
    <location>
        <begin position="853"/>
        <end position="881"/>
    </location>
</feature>
<organism evidence="6 7">
    <name type="scientific">Kluyveromyces lactis (strain ATCC 8585 / CBS 2359 / DSM 70799 / NBRC 1267 / NRRL Y-1140 / WM37)</name>
    <name type="common">Yeast</name>
    <name type="synonym">Candida sphaerica</name>
    <dbReference type="NCBI Taxonomy" id="284590"/>
    <lineage>
        <taxon>Eukaryota</taxon>
        <taxon>Fungi</taxon>
        <taxon>Dikarya</taxon>
        <taxon>Ascomycota</taxon>
        <taxon>Saccharomycotina</taxon>
        <taxon>Saccharomycetes</taxon>
        <taxon>Saccharomycetales</taxon>
        <taxon>Saccharomycetaceae</taxon>
        <taxon>Kluyveromyces</taxon>
    </lineage>
</organism>
<sequence length="940" mass="109178">METQNKEEMIEVVPEEHPVAKKYGQTSITDFKNFAVQLSESNTDTSPLNEPISRRRSNRVLVKRKVESDEEPEHSRKKRPYNRKVVAKTKKGKKNDRPSNTNKAKPKKSDKDNDKDKEKAKNAQKKSAINANSDKKNSTTSKKANMKSKSDVETNGKPKESVASMISKKQTADDLKKKDSPKPSGDLESRSDGKTSKPVLPKDAIKLSKSASKPAPSLSLAVNPILLENWAPQLPVLSTDFKTQTSVFSRLKFPHMRKAPYAKDLVFVMSFINKFHKFLPQELWSLSIQDLEIGLDIYPENIDDEQDLPQYYADYIPAREIRRCQDYSNLLYVVLMELTLNRKSHSTLQSLQTSSKAFKLISELRHKGVEFGYPREWKVQSTLNAERTKLFEHDDTEAVDPNHPEILTPNIYKWTEQLIVPLEEDPLHNPDLERLGLLGLMPSDRVVFLRTLTQWCISYSEKIHTEIYRLSHLKKDPSFGIQTFHAPRHLVQGIDAAHQHFKKLCTLVKERMELRRSKKHVKKQLESGTRQDLSAKFALLDELKKNMREYRQEYNQVTTDKKKKFDALAVSVERDYSKWSKLVFEEIHDREPLDDPYEDEIYKLRCLEFFIGRIPYVGDFYLPRLFTYQSSKAKKHIPTNYCDPITLLKTLQQFENGTITPFELFSRDGKLNSMQFKLYYHDTPGLVHDLMNGTNTGKVYWYEMCHNSSSLQDFIKLLEYKVFKEEEPNKNKKTVDDSKEANQKDTVNASDIGSDKEEPSNGLPSAGLLKKDTTITKLDTVEGFNCNPLPKEYKYNKSRSKFLILKEYLQKMSSLLQTFEQLKVEYGDISTTDRNLRRSQRTKINYTEAPQEPSDDDEEVVANVEEEEDQPEEEMDEEPEIFSEHEDHRNDYEDHSDNDEEIEEEYQLDSEDNEDVPKKRGRPLKKNSKNAVTHKKRKLK</sequence>
<keyword evidence="2" id="KW-0539">Nucleus</keyword>
<comment type="subcellular location">
    <subcellularLocation>
        <location evidence="1">Nucleus</location>
    </subcellularLocation>
</comment>
<dbReference type="FunCoup" id="Q6CIX6">
    <property type="interactions" value="272"/>
</dbReference>
<feature type="compositionally biased region" description="Basic and acidic residues" evidence="4">
    <location>
        <begin position="882"/>
        <end position="895"/>
    </location>
</feature>
<keyword evidence="3" id="KW-0175">Coiled coil</keyword>
<dbReference type="EMBL" id="CR382126">
    <property type="protein sequence ID" value="CAG98821.1"/>
    <property type="molecule type" value="Genomic_DNA"/>
</dbReference>
<feature type="compositionally biased region" description="Basic residues" evidence="4">
    <location>
        <begin position="54"/>
        <end position="63"/>
    </location>
</feature>
<feature type="coiled-coil region" evidence="3">
    <location>
        <begin position="533"/>
        <end position="560"/>
    </location>
</feature>
<feature type="compositionally biased region" description="Basic and acidic residues" evidence="4">
    <location>
        <begin position="729"/>
        <end position="743"/>
    </location>
</feature>
<dbReference type="HOGENOM" id="CLU_014696_0_0_1"/>
<gene>
    <name evidence="6" type="ORF">KLLA0_F23199g</name>
</gene>
<feature type="compositionally biased region" description="Basic residues" evidence="4">
    <location>
        <begin position="75"/>
        <end position="94"/>
    </location>
</feature>
<feature type="compositionally biased region" description="Basic and acidic residues" evidence="4">
    <location>
        <begin position="107"/>
        <end position="121"/>
    </location>
</feature>
<dbReference type="OMA" id="YWYEMCH"/>
<evidence type="ECO:0000256" key="4">
    <source>
        <dbReference type="SAM" id="MobiDB-lite"/>
    </source>
</evidence>
<dbReference type="Proteomes" id="UP000000598">
    <property type="component" value="Chromosome F"/>
</dbReference>
<feature type="compositionally biased region" description="Basic and acidic residues" evidence="4">
    <location>
        <begin position="170"/>
        <end position="195"/>
    </location>
</feature>
<dbReference type="PaxDb" id="284590-Q6CIX6"/>
<evidence type="ECO:0000256" key="1">
    <source>
        <dbReference type="ARBA" id="ARBA00004123"/>
    </source>
</evidence>
<feature type="region of interest" description="Disordered" evidence="4">
    <location>
        <begin position="39"/>
        <end position="200"/>
    </location>
</feature>
<feature type="compositionally biased region" description="Basic and acidic residues" evidence="4">
    <location>
        <begin position="148"/>
        <end position="160"/>
    </location>
</feature>
<proteinExistence type="predicted"/>
<keyword evidence="7" id="KW-1185">Reference proteome</keyword>
<feature type="compositionally biased region" description="Acidic residues" evidence="4">
    <location>
        <begin position="896"/>
        <end position="914"/>
    </location>
</feature>